<comment type="caution">
    <text evidence="2">The sequence shown here is derived from an EMBL/GenBank/DDBJ whole genome shotgun (WGS) entry which is preliminary data.</text>
</comment>
<reference evidence="3" key="1">
    <citation type="submission" date="2017-10" db="EMBL/GenBank/DDBJ databases">
        <title>Rapid genome shrinkage in a self-fertile nematode reveals novel sperm competition proteins.</title>
        <authorList>
            <person name="Yin D."/>
            <person name="Schwarz E.M."/>
            <person name="Thomas C.G."/>
            <person name="Felde R.L."/>
            <person name="Korf I.F."/>
            <person name="Cutter A.D."/>
            <person name="Schartner C.M."/>
            <person name="Ralston E.J."/>
            <person name="Meyer B.J."/>
            <person name="Haag E.S."/>
        </authorList>
    </citation>
    <scope>NUCLEOTIDE SEQUENCE [LARGE SCALE GENOMIC DNA]</scope>
    <source>
        <strain evidence="3">JU1422</strain>
    </source>
</reference>
<dbReference type="PANTHER" id="PTHR22899:SF0">
    <property type="entry name" value="F-BOX ASSOCIATED DOMAIN-CONTAINING PROTEIN-RELATED"/>
    <property type="match status" value="1"/>
</dbReference>
<protein>
    <recommendedName>
        <fullName evidence="1">Sdz-33 F-box domain-containing protein</fullName>
    </recommendedName>
</protein>
<name>A0A2G5ULL6_9PELO</name>
<dbReference type="InterPro" id="IPR053222">
    <property type="entry name" value="Zygotic_Embryogenesis-Asso"/>
</dbReference>
<sequence length="243" mass="28623">MTPKAEFRRPYDDPTWLSVSQFGPNPGFRFEQWLNHLLYIFNQRRVRKIGFNGAPSIQRLLNLRRTFEKFETLSIYSRCPDHTVKNVLSKFRPEKTLWIDKHVPDIDNFITTNLDTIHLKTILELDQLLIVNGKLIMVQTPKFSSRDINRFLKLWIAGSNRNLVAIFIQFEAPTDLEMNQVIKGVSHEKVPNDVRREFPDWRNPGLSWVVNGGIDIRRRRDGAIATIEYVENNRVFSMLVWRS</sequence>
<dbReference type="Pfam" id="PF07735">
    <property type="entry name" value="FBA_2"/>
    <property type="match status" value="1"/>
</dbReference>
<dbReference type="PANTHER" id="PTHR22899">
    <property type="entry name" value="CYCLIN-RELATED F-BOX FAMILY"/>
    <property type="match status" value="1"/>
</dbReference>
<gene>
    <name evidence="2" type="primary">Cnig_chr_III.g11760</name>
    <name evidence="2" type="ORF">B9Z55_011760</name>
</gene>
<evidence type="ECO:0000313" key="2">
    <source>
        <dbReference type="EMBL" id="PIC40409.1"/>
    </source>
</evidence>
<dbReference type="InterPro" id="IPR012885">
    <property type="entry name" value="F-box_Sdz-33"/>
</dbReference>
<feature type="domain" description="Sdz-33 F-box" evidence="1">
    <location>
        <begin position="107"/>
        <end position="163"/>
    </location>
</feature>
<evidence type="ECO:0000313" key="3">
    <source>
        <dbReference type="Proteomes" id="UP000230233"/>
    </source>
</evidence>
<proteinExistence type="predicted"/>
<accession>A0A2G5ULL6</accession>
<dbReference type="Proteomes" id="UP000230233">
    <property type="component" value="Chromosome III"/>
</dbReference>
<evidence type="ECO:0000259" key="1">
    <source>
        <dbReference type="Pfam" id="PF07735"/>
    </source>
</evidence>
<dbReference type="EMBL" id="PDUG01000003">
    <property type="protein sequence ID" value="PIC40409.1"/>
    <property type="molecule type" value="Genomic_DNA"/>
</dbReference>
<dbReference type="AlphaFoldDB" id="A0A2G5ULL6"/>
<keyword evidence="3" id="KW-1185">Reference proteome</keyword>
<organism evidence="2 3">
    <name type="scientific">Caenorhabditis nigoni</name>
    <dbReference type="NCBI Taxonomy" id="1611254"/>
    <lineage>
        <taxon>Eukaryota</taxon>
        <taxon>Metazoa</taxon>
        <taxon>Ecdysozoa</taxon>
        <taxon>Nematoda</taxon>
        <taxon>Chromadorea</taxon>
        <taxon>Rhabditida</taxon>
        <taxon>Rhabditina</taxon>
        <taxon>Rhabditomorpha</taxon>
        <taxon>Rhabditoidea</taxon>
        <taxon>Rhabditidae</taxon>
        <taxon>Peloderinae</taxon>
        <taxon>Caenorhabditis</taxon>
    </lineage>
</organism>